<evidence type="ECO:0000313" key="2">
    <source>
        <dbReference type="EMBL" id="MBO8455459.1"/>
    </source>
</evidence>
<evidence type="ECO:0000256" key="1">
    <source>
        <dbReference type="SAM" id="SignalP"/>
    </source>
</evidence>
<reference evidence="2" key="1">
    <citation type="submission" date="2020-10" db="EMBL/GenBank/DDBJ databases">
        <authorList>
            <person name="Gilroy R."/>
        </authorList>
    </citation>
    <scope>NUCLEOTIDE SEQUENCE</scope>
    <source>
        <strain evidence="2">B1-3475</strain>
    </source>
</reference>
<protein>
    <recommendedName>
        <fullName evidence="4">Peptidase M12B domain-containing protein</fullName>
    </recommendedName>
</protein>
<dbReference type="PROSITE" id="PS51257">
    <property type="entry name" value="PROKAR_LIPOPROTEIN"/>
    <property type="match status" value="1"/>
</dbReference>
<organism evidence="2 3">
    <name type="scientific">Candidatus Cryptobacteroides intestinigallinarum</name>
    <dbReference type="NCBI Taxonomy" id="2840767"/>
    <lineage>
        <taxon>Bacteria</taxon>
        <taxon>Pseudomonadati</taxon>
        <taxon>Bacteroidota</taxon>
        <taxon>Bacteroidia</taxon>
        <taxon>Bacteroidales</taxon>
        <taxon>Candidatus Cryptobacteroides</taxon>
    </lineage>
</organism>
<comment type="caution">
    <text evidence="2">The sequence shown here is derived from an EMBL/GenBank/DDBJ whole genome shotgun (WGS) entry which is preliminary data.</text>
</comment>
<evidence type="ECO:0000313" key="3">
    <source>
        <dbReference type="Proteomes" id="UP000823617"/>
    </source>
</evidence>
<dbReference type="SUPFAM" id="SSF55486">
    <property type="entry name" value="Metalloproteases ('zincins'), catalytic domain"/>
    <property type="match status" value="1"/>
</dbReference>
<gene>
    <name evidence="2" type="ORF">IAC08_03535</name>
</gene>
<dbReference type="Proteomes" id="UP000823617">
    <property type="component" value="Unassembled WGS sequence"/>
</dbReference>
<accession>A0A9D9HKD7</accession>
<feature type="chain" id="PRO_5038629693" description="Peptidase M12B domain-containing protein" evidence="1">
    <location>
        <begin position="25"/>
        <end position="645"/>
    </location>
</feature>
<dbReference type="EMBL" id="JADIMK010000035">
    <property type="protein sequence ID" value="MBO8455459.1"/>
    <property type="molecule type" value="Genomic_DNA"/>
</dbReference>
<keyword evidence="1" id="KW-0732">Signal</keyword>
<sequence>MKFKGIIYSGIAAALFLSACTAEKMPSASVPGTSGDAVRVSLSYGSIGQDSSSPAVRAQSPAHYDHVEFLVCYAADGNAVKGLKGFYDKETSSIEIEGLRAGEYRLNVLGIKGDSSADGAVINRISNESDVWISFPEDLGKPLAAEYFYSSTPFRVEYVPGPEGGTPSVHIPGSVEQKRIVGRMDFSVEYRNPYVGSAALSETAVLDSPRFYTSMGADGSFSGKSDGTMAVLDLQEASGYLFMPAYGGEGISGKTVVRTRDYRGGVTERSYTFTSAPLVKNTISPVSVDAVHPDDNSGTMFVTERHYQSGNYALILQDDEPHEIYVDKTQRYFNTSEPLQIELTDDGRLHIRFYSPRDLSGVLVKALVPELCGEYIDLAYFDRIPAFADFYEVLPFMEKDVVCRTESGRLAGIAQCTAESLAGASFKVESEDPYWEKLQNIIHGWNIRFDLYGGDPTQPDGGPKGNWMGIRPVHCREAVALFLNFTYMIDMPEHEKILRDNQDRLYGNGGVNDKVTPETVLAQMRQNRTINVGLVYTGNNVYGLGGGQVFGAYQAGWLNHYTSRYACEVMFHELGHVMGYSHNSAFTYGPWAQELMNNFYVDHLSELPIDSAAYLNSRQNPNLYPREPMAAALDAGYCMEGSGWM</sequence>
<feature type="signal peptide" evidence="1">
    <location>
        <begin position="1"/>
        <end position="24"/>
    </location>
</feature>
<proteinExistence type="predicted"/>
<evidence type="ECO:0008006" key="4">
    <source>
        <dbReference type="Google" id="ProtNLM"/>
    </source>
</evidence>
<name>A0A9D9HKD7_9BACT</name>
<dbReference type="AlphaFoldDB" id="A0A9D9HKD7"/>
<reference evidence="2" key="2">
    <citation type="journal article" date="2021" name="PeerJ">
        <title>Extensive microbial diversity within the chicken gut microbiome revealed by metagenomics and culture.</title>
        <authorList>
            <person name="Gilroy R."/>
            <person name="Ravi A."/>
            <person name="Getino M."/>
            <person name="Pursley I."/>
            <person name="Horton D.L."/>
            <person name="Alikhan N.F."/>
            <person name="Baker D."/>
            <person name="Gharbi K."/>
            <person name="Hall N."/>
            <person name="Watson M."/>
            <person name="Adriaenssens E.M."/>
            <person name="Foster-Nyarko E."/>
            <person name="Jarju S."/>
            <person name="Secka A."/>
            <person name="Antonio M."/>
            <person name="Oren A."/>
            <person name="Chaudhuri R.R."/>
            <person name="La Ragione R."/>
            <person name="Hildebrand F."/>
            <person name="Pallen M.J."/>
        </authorList>
    </citation>
    <scope>NUCLEOTIDE SEQUENCE</scope>
    <source>
        <strain evidence="2">B1-3475</strain>
    </source>
</reference>